<sequence length="69" mass="7588">MRGVAEFPLAQAFALAPCAYLVAEQRGSALRFVRHLPFTPDALACPWPFPTLGAERDPQCADSEHRSCE</sequence>
<comment type="caution">
    <text evidence="1">The sequence shown here is derived from an EMBL/GenBank/DDBJ whole genome shotgun (WGS) entry which is preliminary data.</text>
</comment>
<evidence type="ECO:0000313" key="2">
    <source>
        <dbReference type="Proteomes" id="UP000638313"/>
    </source>
</evidence>
<accession>A0A919B1Z8</accession>
<proteinExistence type="predicted"/>
<dbReference type="AlphaFoldDB" id="A0A919B1Z8"/>
<evidence type="ECO:0000313" key="1">
    <source>
        <dbReference type="EMBL" id="GHF40896.1"/>
    </source>
</evidence>
<dbReference type="EMBL" id="BNBD01000003">
    <property type="protein sequence ID" value="GHF40896.1"/>
    <property type="molecule type" value="Genomic_DNA"/>
</dbReference>
<name>A0A919B1Z8_9ACTN</name>
<dbReference type="Proteomes" id="UP000638313">
    <property type="component" value="Unassembled WGS sequence"/>
</dbReference>
<keyword evidence="2" id="KW-1185">Reference proteome</keyword>
<protein>
    <submittedName>
        <fullName evidence="1">Uncharacterized protein</fullName>
    </submittedName>
</protein>
<organism evidence="1 2">
    <name type="scientific">Streptomyces mashuensis</name>
    <dbReference type="NCBI Taxonomy" id="33904"/>
    <lineage>
        <taxon>Bacteria</taxon>
        <taxon>Bacillati</taxon>
        <taxon>Actinomycetota</taxon>
        <taxon>Actinomycetes</taxon>
        <taxon>Kitasatosporales</taxon>
        <taxon>Streptomycetaceae</taxon>
        <taxon>Streptomyces</taxon>
    </lineage>
</organism>
<reference evidence="1" key="1">
    <citation type="journal article" date="2014" name="Int. J. Syst. Evol. Microbiol.">
        <title>Complete genome sequence of Corynebacterium casei LMG S-19264T (=DSM 44701T), isolated from a smear-ripened cheese.</title>
        <authorList>
            <consortium name="US DOE Joint Genome Institute (JGI-PGF)"/>
            <person name="Walter F."/>
            <person name="Albersmeier A."/>
            <person name="Kalinowski J."/>
            <person name="Ruckert C."/>
        </authorList>
    </citation>
    <scope>NUCLEOTIDE SEQUENCE</scope>
    <source>
        <strain evidence="1">JCM 4059</strain>
    </source>
</reference>
<reference evidence="1" key="2">
    <citation type="submission" date="2020-09" db="EMBL/GenBank/DDBJ databases">
        <authorList>
            <person name="Sun Q."/>
            <person name="Ohkuma M."/>
        </authorList>
    </citation>
    <scope>NUCLEOTIDE SEQUENCE</scope>
    <source>
        <strain evidence="1">JCM 4059</strain>
    </source>
</reference>
<gene>
    <name evidence="1" type="ORF">GCM10010218_22890</name>
</gene>